<feature type="domain" description="FYVE-type" evidence="9">
    <location>
        <begin position="2493"/>
        <end position="2550"/>
    </location>
</feature>
<dbReference type="SUPFAM" id="SSF81837">
    <property type="entry name" value="BEACH domain"/>
    <property type="match status" value="1"/>
</dbReference>
<dbReference type="InterPro" id="IPR036372">
    <property type="entry name" value="BEACH_dom_sf"/>
</dbReference>
<dbReference type="Proteomes" id="UP000242254">
    <property type="component" value="Unassembled WGS sequence"/>
</dbReference>
<dbReference type="STRING" id="1340429.A0A2G4T262"/>
<keyword evidence="2" id="KW-0479">Metal-binding</keyword>
<dbReference type="InterPro" id="IPR017455">
    <property type="entry name" value="Znf_FYVE-rel"/>
</dbReference>
<dbReference type="EMBL" id="KZ303844">
    <property type="protein sequence ID" value="PHZ15102.1"/>
    <property type="molecule type" value="Genomic_DNA"/>
</dbReference>
<gene>
    <name evidence="12" type="ORF">RHIMIDRAFT_84231</name>
</gene>
<dbReference type="FunFam" id="1.10.1540.10:FF:000002">
    <property type="entry name" value="WD repeat and FYVE domain containing 3"/>
    <property type="match status" value="1"/>
</dbReference>
<dbReference type="GO" id="GO:0008270">
    <property type="term" value="F:zinc ion binding"/>
    <property type="evidence" value="ECO:0007669"/>
    <property type="project" value="UniProtKB-KW"/>
</dbReference>
<dbReference type="SUPFAM" id="SSF49899">
    <property type="entry name" value="Concanavalin A-like lectins/glucanases"/>
    <property type="match status" value="1"/>
</dbReference>
<sequence length="2555" mass="290685">MFSGVMEAIQGIPRSDVDLRLEMLRTVQKLFKLDGSSSDIFRREGGFVSLVSMIIALEGAFEDPQRYFGDDNITLEEATDKLILLLQTIFSILAESMHRSEMNKQYFMKDVGYRAIENAIILTGALVQRHIAERVFGILLSFVIESEAVLDIFISVTNDQDNTSGSAEDEMYVEKIESMLSQSTVVLANPEIIPTILHLQKAASAHKQLCRAVLSALFALSQASRGNQVKLNRSGLLLALLQRVFPDNETEDVEEDQDRGIMLNLMKNLMNMGISSNELRYIFKRFDLSTENNQSSDVLDLILHGASGSRWPGFIQFNDPTNYLEIPQLANFPPPNPGYTLLFWLHIEKQNDVSSLPLFNVWSDQQQVFRVFIDARSKMLLVQSSYSKQPVLFKSFEFHVGFWYHLALVHNKSRLSPRLSSISMYVNGTFIEKVACSYIPQSSISFPLRATIGYAPGNILKKQHLIWNLGPTYLIQDTLEKETINLYFSLGPRYRSLYQDSLRQFQTYEATTSLYLTIRNMSKGRRSDSSDQQLLTSILDGSAFQMVPENKIVFAFSAYNTLSEGAYSGLTLTGMSLATRQTIIAENNNSRMIINAAVPKLDIAVYRPNSMGYLIGELIVAYPLGLDESICKIGGCAVALKLIEYSQTAQNLCKATAFLFETIRYSWRNSADMERCHGYEILAYILKQKRDIITLELLELLLVFIGKNAQQPENSIINNPLVYRYVVLNFEIWKKTSLEVQKAQLDQFNLFLSTSNFRAFNVKRLQKIHLVKKLLLAFRMNIYSKELVPYVVKALKAVMLSNWDTEGIRAIATFLASTVSQGSMNTTKSNRLRSDSTHSTSSSVTIDEDIPATTDILLDARQAGRFKKNAQICNIVLEMLHDILCDKSIDPEYINRFASTITNRWPLLFFAPNTNPFTALLAIRVLARLFISQGPSYVGKFKSASDGFLILRKLLPAYWNVAQIHETLILLMMGMDVADYPLQPFSGINGLRRCLQSDRDSKMVIPDVLPIVLTMWDEARKAVGLPKITTFPPMLGRPGRKRSDSIATQTMKSNDGKEMTKSTIKQTMDEFVLLVDELYDKRPLFKEVCNKQETQDFFIQVLFLNVCQTNSMLAEDELSSKDAVLANAEIDPATPSSAISSPVDGSSYFGRSSGADDTASIDSATISPGRMIKRGGTSALTTKTSPHVSRRTQTFTLRLKSASWSQNSFFQNTRSLQEPVSDPLLDFVVKVCVQSIFNPQDKSQTGLSLVMNAFPPSTHEQQLYFESYLMTHIAQNVKSGLQLDEELLLDQRILNNVAKFGQIAADAAIQGRFRVGGIEQTYDLLASILEILHSDSLYSRCSANDTSIVTIYRSFNRMILAKISDLEYGDNPMKVAAFLDYCIHHQKIILSAKNTDGEFLRCFCYHLYYYLQSTNGQVKDAAANIWKLLLLQKPEDIALLFAVRIKGFECDDLNDGFRQMLEMDLNSFYTWLDSRKVELNVLFNEYVCKSWEQFIVQELKNSREMLKNYVARRINKLRRIQRRESHEREVLSEYTKKSTTWSQEIQEVETNRFMKALQDFEGHENFIHNEWIRISEDLTRERAIWGPEKARNITWRLDNTEGPNRMRKRLQCVSNVTHQPYLPKLASRSKLSPLSTSVGSSLKKKTAAESKTSPKDSAQQTEKASADSDHSLIDDELSDSHEDNDEQLFYEEDKSRKVLRLLDQGDMVLDVYNVSQIAGVDACEGLLLLCNNNIYLIDNFFQRSDGEVVEIWDVPKEERDQYLLLIARAAGMETEQLENTTGEHTCRKWSAADLRDVFKRRFLFRDVALEMFFKDGQNALITVALSERDELYSKLVARIESHEESANTIFQGEIENTSSLSSTFRLSSLFGTSTLNDLVQRWERREISNFQYLMYLNAIAGRSYNDITQYPVFPWILADYKSDELDLLNPKTFRDLTKPMGAQTEERRREFEDRYRQWGETGDPTPAFHYGTHYSSAMIVCSFLIRLEPFTQHYLKLQGGTFDHADRLFDSIGKAWDSASEKNMGDVRELIPEFFYLPDFLVNVNKFNFGVKQGSGEAIDSVVLPPWAHGDPKIFIQKHREALESDYVSANLHHWIDLIFGYKQQGKAAIETLNVFHHVSYEGAVDLDSITDIVEKTATIGIINNFGQTPRQLFKKPHPSRGPAVSDPLALGYYVFQEHLEKLVQSVAPLRDIKQQIASIGIYNERLGVTYCQQLLMPSDGNRYIEWGFSDNSLRLYSTETGKLLNVFENMHTGYISSAYFIDSSTLITGGTDSLVCIWKVKNQKNLEFVLSESLKGHTDVVTTITASRQYSVVVTGSEDKTAIIWDLNTKKYVNSLRGHESSVQHIAINHTTGDIMTCSGNTIRLWTINGDLYLTKSACPSSEFIQSCIFFERKLTEWSNKDLVITGHRNGIVKFWLKQIEVDVKTGQEKWSLALVYQIKHENRFDKALDKSDIVALATSNSKKTLFTGNRHGQVYAFVLPDTTDNFHFVREEKYKECMTCKKPFTVLERRNHCRTCGGLYCSSCMSSQPLACPDKSTRVCKFCFERLEPVCNI</sequence>
<dbReference type="InterPro" id="IPR019775">
    <property type="entry name" value="WD40_repeat_CS"/>
</dbReference>
<dbReference type="Pfam" id="PF15787">
    <property type="entry name" value="DUF4704"/>
    <property type="match status" value="1"/>
</dbReference>
<dbReference type="Gene3D" id="2.60.120.200">
    <property type="match status" value="1"/>
</dbReference>
<keyword evidence="1 7" id="KW-0853">WD repeat</keyword>
<dbReference type="Gene3D" id="1.10.1540.10">
    <property type="entry name" value="BEACH domain"/>
    <property type="match status" value="1"/>
</dbReference>
<dbReference type="PROSITE" id="PS50178">
    <property type="entry name" value="ZF_FYVE"/>
    <property type="match status" value="1"/>
</dbReference>
<dbReference type="InterPro" id="IPR051944">
    <property type="entry name" value="BEACH_domain_protein"/>
</dbReference>
<evidence type="ECO:0000256" key="3">
    <source>
        <dbReference type="ARBA" id="ARBA00022737"/>
    </source>
</evidence>
<feature type="domain" description="BEACH-type PH" evidence="11">
    <location>
        <begin position="1703"/>
        <end position="1836"/>
    </location>
</feature>
<protein>
    <submittedName>
        <fullName evidence="12">Beach-domain-containing protein</fullName>
    </submittedName>
</protein>
<dbReference type="Gene3D" id="2.30.29.30">
    <property type="entry name" value="Pleckstrin-homology domain (PH domain)/Phosphotyrosine-binding domain (PTB)"/>
    <property type="match status" value="1"/>
</dbReference>
<keyword evidence="5" id="KW-0862">Zinc</keyword>
<feature type="repeat" description="WD" evidence="7">
    <location>
        <begin position="2295"/>
        <end position="2336"/>
    </location>
</feature>
<feature type="region of interest" description="Disordered" evidence="8">
    <location>
        <begin position="824"/>
        <end position="844"/>
    </location>
</feature>
<dbReference type="Pfam" id="PF01363">
    <property type="entry name" value="FYVE"/>
    <property type="match status" value="1"/>
</dbReference>
<dbReference type="SMART" id="SM01026">
    <property type="entry name" value="Beach"/>
    <property type="match status" value="1"/>
</dbReference>
<evidence type="ECO:0000259" key="11">
    <source>
        <dbReference type="PROSITE" id="PS51783"/>
    </source>
</evidence>
<dbReference type="Pfam" id="PF16057">
    <property type="entry name" value="DUF4800"/>
    <property type="match status" value="1"/>
</dbReference>
<dbReference type="PANTHER" id="PTHR46108">
    <property type="entry name" value="BLUE CHEESE"/>
    <property type="match status" value="1"/>
</dbReference>
<keyword evidence="3" id="KW-0677">Repeat</keyword>
<evidence type="ECO:0000256" key="6">
    <source>
        <dbReference type="PROSITE-ProRule" id="PRU00091"/>
    </source>
</evidence>
<evidence type="ECO:0000259" key="9">
    <source>
        <dbReference type="PROSITE" id="PS50178"/>
    </source>
</evidence>
<dbReference type="Gene3D" id="3.30.40.10">
    <property type="entry name" value="Zinc/RING finger domain, C3HC4 (zinc finger)"/>
    <property type="match status" value="1"/>
</dbReference>
<dbReference type="InterPro" id="IPR031570">
    <property type="entry name" value="NBEA/BDCP_DUF4704"/>
</dbReference>
<dbReference type="PANTHER" id="PTHR46108:SF4">
    <property type="entry name" value="BLUE CHEESE"/>
    <property type="match status" value="1"/>
</dbReference>
<dbReference type="SMART" id="SM00320">
    <property type="entry name" value="WD40"/>
    <property type="match status" value="3"/>
</dbReference>
<dbReference type="Pfam" id="PF23295">
    <property type="entry name" value="Arm_4"/>
    <property type="match status" value="1"/>
</dbReference>
<evidence type="ECO:0000313" key="13">
    <source>
        <dbReference type="Proteomes" id="UP000242254"/>
    </source>
</evidence>
<dbReference type="CDD" id="cd06071">
    <property type="entry name" value="Beach"/>
    <property type="match status" value="1"/>
</dbReference>
<dbReference type="CDD" id="cd01201">
    <property type="entry name" value="PH_BEACH"/>
    <property type="match status" value="1"/>
</dbReference>
<accession>A0A2G4T262</accession>
<dbReference type="InterPro" id="IPR013083">
    <property type="entry name" value="Znf_RING/FYVE/PHD"/>
</dbReference>
<dbReference type="PROSITE" id="PS00678">
    <property type="entry name" value="WD_REPEATS_1"/>
    <property type="match status" value="1"/>
</dbReference>
<dbReference type="PROSITE" id="PS50294">
    <property type="entry name" value="WD_REPEATS_REGION"/>
    <property type="match status" value="1"/>
</dbReference>
<keyword evidence="13" id="KW-1185">Reference proteome</keyword>
<dbReference type="SUPFAM" id="SSF50729">
    <property type="entry name" value="PH domain-like"/>
    <property type="match status" value="1"/>
</dbReference>
<dbReference type="InterPro" id="IPR011011">
    <property type="entry name" value="Znf_FYVE_PHD"/>
</dbReference>
<dbReference type="GeneID" id="35446759"/>
<dbReference type="Pfam" id="PF14844">
    <property type="entry name" value="PH_BEACH"/>
    <property type="match status" value="1"/>
</dbReference>
<dbReference type="InterPro" id="IPR013320">
    <property type="entry name" value="ConA-like_dom_sf"/>
</dbReference>
<evidence type="ECO:0000313" key="12">
    <source>
        <dbReference type="EMBL" id="PHZ15102.1"/>
    </source>
</evidence>
<dbReference type="CDD" id="cd00065">
    <property type="entry name" value="FYVE_like_SF"/>
    <property type="match status" value="1"/>
</dbReference>
<organism evidence="12 13">
    <name type="scientific">Rhizopus microsporus ATCC 52813</name>
    <dbReference type="NCBI Taxonomy" id="1340429"/>
    <lineage>
        <taxon>Eukaryota</taxon>
        <taxon>Fungi</taxon>
        <taxon>Fungi incertae sedis</taxon>
        <taxon>Mucoromycota</taxon>
        <taxon>Mucoromycotina</taxon>
        <taxon>Mucoromycetes</taxon>
        <taxon>Mucorales</taxon>
        <taxon>Mucorineae</taxon>
        <taxon>Rhizopodaceae</taxon>
        <taxon>Rhizopus</taxon>
    </lineage>
</organism>
<dbReference type="InterPro" id="IPR000306">
    <property type="entry name" value="Znf_FYVE"/>
</dbReference>
<evidence type="ECO:0000256" key="4">
    <source>
        <dbReference type="ARBA" id="ARBA00022771"/>
    </source>
</evidence>
<evidence type="ECO:0000256" key="5">
    <source>
        <dbReference type="ARBA" id="ARBA00022833"/>
    </source>
</evidence>
<feature type="region of interest" description="Disordered" evidence="8">
    <location>
        <begin position="1632"/>
        <end position="1689"/>
    </location>
</feature>
<dbReference type="InterPro" id="IPR001680">
    <property type="entry name" value="WD40_rpt"/>
</dbReference>
<dbReference type="InterPro" id="IPR036322">
    <property type="entry name" value="WD40_repeat_dom_sf"/>
</dbReference>
<reference evidence="12 13" key="1">
    <citation type="journal article" date="2016" name="Proc. Natl. Acad. Sci. U.S.A.">
        <title>Lipid metabolic changes in an early divergent fungus govern the establishment of a mutualistic symbiosis with endobacteria.</title>
        <authorList>
            <person name="Lastovetsky O.A."/>
            <person name="Gaspar M.L."/>
            <person name="Mondo S.J."/>
            <person name="LaButti K.M."/>
            <person name="Sandor L."/>
            <person name="Grigoriev I.V."/>
            <person name="Henry S.A."/>
            <person name="Pawlowska T.E."/>
        </authorList>
    </citation>
    <scope>NUCLEOTIDE SEQUENCE [LARGE SCALE GENOMIC DNA]</scope>
    <source>
        <strain evidence="12 13">ATCC 52813</strain>
    </source>
</reference>
<feature type="compositionally biased region" description="Basic and acidic residues" evidence="8">
    <location>
        <begin position="1664"/>
        <end position="1681"/>
    </location>
</feature>
<dbReference type="SUPFAM" id="SSF57903">
    <property type="entry name" value="FYVE/PHD zinc finger"/>
    <property type="match status" value="1"/>
</dbReference>
<dbReference type="Gene3D" id="2.130.10.10">
    <property type="entry name" value="YVTN repeat-like/Quinoprotein amine dehydrogenase"/>
    <property type="match status" value="1"/>
</dbReference>
<dbReference type="InterPro" id="IPR023362">
    <property type="entry name" value="PH-BEACH_dom"/>
</dbReference>
<feature type="domain" description="BEACH" evidence="10">
    <location>
        <begin position="1867"/>
        <end position="2161"/>
    </location>
</feature>
<proteinExistence type="predicted"/>
<evidence type="ECO:0000256" key="1">
    <source>
        <dbReference type="ARBA" id="ARBA00022574"/>
    </source>
</evidence>
<dbReference type="PROSITE" id="PS50197">
    <property type="entry name" value="BEACH"/>
    <property type="match status" value="1"/>
</dbReference>
<keyword evidence="4 6" id="KW-0863">Zinc-finger</keyword>
<name>A0A2G4T262_RHIZD</name>
<dbReference type="RefSeq" id="XP_023468810.1">
    <property type="nucleotide sequence ID" value="XM_023615771.1"/>
</dbReference>
<dbReference type="InterPro" id="IPR000409">
    <property type="entry name" value="BEACH_dom"/>
</dbReference>
<dbReference type="InterPro" id="IPR011993">
    <property type="entry name" value="PH-like_dom_sf"/>
</dbReference>
<dbReference type="SUPFAM" id="SSF50978">
    <property type="entry name" value="WD40 repeat-like"/>
    <property type="match status" value="1"/>
</dbReference>
<dbReference type="InterPro" id="IPR015943">
    <property type="entry name" value="WD40/YVTN_repeat-like_dom_sf"/>
</dbReference>
<evidence type="ECO:0000256" key="2">
    <source>
        <dbReference type="ARBA" id="ARBA00022723"/>
    </source>
</evidence>
<feature type="repeat" description="WD" evidence="7">
    <location>
        <begin position="2249"/>
        <end position="2289"/>
    </location>
</feature>
<dbReference type="PROSITE" id="PS51783">
    <property type="entry name" value="PH_BEACH"/>
    <property type="match status" value="1"/>
</dbReference>
<dbReference type="Pfam" id="PF00400">
    <property type="entry name" value="WD40"/>
    <property type="match status" value="2"/>
</dbReference>
<dbReference type="SMART" id="SM00064">
    <property type="entry name" value="FYVE"/>
    <property type="match status" value="1"/>
</dbReference>
<dbReference type="PROSITE" id="PS50082">
    <property type="entry name" value="WD_REPEATS_2"/>
    <property type="match status" value="2"/>
</dbReference>
<evidence type="ECO:0000259" key="10">
    <source>
        <dbReference type="PROSITE" id="PS50197"/>
    </source>
</evidence>
<evidence type="ECO:0000256" key="7">
    <source>
        <dbReference type="PROSITE-ProRule" id="PRU00221"/>
    </source>
</evidence>
<dbReference type="Pfam" id="PF02138">
    <property type="entry name" value="Beach"/>
    <property type="match status" value="1"/>
</dbReference>
<evidence type="ECO:0000256" key="8">
    <source>
        <dbReference type="SAM" id="MobiDB-lite"/>
    </source>
</evidence>
<dbReference type="InterPro" id="IPR056252">
    <property type="entry name" value="Alfy-like_Arm-like"/>
</dbReference>